<dbReference type="PANTHER" id="PTHR12585">
    <property type="entry name" value="SCC1 / RAD21 FAMILY MEMBER"/>
    <property type="match status" value="1"/>
</dbReference>
<name>A0A3R5SPK1_MYTGA</name>
<gene>
    <name evidence="4" type="ORF">AM593_03064</name>
</gene>
<feature type="non-terminal residue" evidence="4">
    <location>
        <position position="1"/>
    </location>
</feature>
<proteinExistence type="predicted"/>
<protein>
    <submittedName>
        <fullName evidence="4">Meiotic recombination protein rec8</fullName>
    </submittedName>
</protein>
<sequence length="184" mass="21068">MILFSDDILDYILVRIMPKKQGSGHPRFSLYLSSQLMYGVIRVFKRQNEYLLDDVTNFFCKMRIAVANLEEIDLKAMNRQEQLACDLDDLCADNPWFGVLQMDAADLLKSPQIPDMEMWRIESSLAIPRSPLMSPPLRLAQPSMPQISITEPMSKPDMASPHTVSSKEEITIPDIDMTIFQDIQ</sequence>
<dbReference type="PANTHER" id="PTHR12585:SF27">
    <property type="entry name" value="MEIOTIC RECOMBINATION PROTEIN REC8 HOMOLOG"/>
    <property type="match status" value="1"/>
</dbReference>
<dbReference type="GO" id="GO:0051177">
    <property type="term" value="P:meiotic sister chromatid cohesion"/>
    <property type="evidence" value="ECO:0007669"/>
    <property type="project" value="TreeGrafter"/>
</dbReference>
<evidence type="ECO:0000256" key="1">
    <source>
        <dbReference type="ARBA" id="ARBA00004123"/>
    </source>
</evidence>
<reference evidence="4 5" key="1">
    <citation type="journal article" date="2016" name="PLoS ONE">
        <title>A First Insight into the Genome of the Filter-Feeder Mussel Mytilus galloprovincialis.</title>
        <authorList>
            <person name="Murgarella M."/>
            <person name="Puiu D."/>
            <person name="Novoa B."/>
            <person name="Figueras A."/>
            <person name="Posada D."/>
            <person name="Canchaya C."/>
        </authorList>
    </citation>
    <scope>NUCLEOTIDE SEQUENCE [LARGE SCALE GENOMIC DNA]</scope>
    <source>
        <tissue evidence="4">Muscle</tissue>
    </source>
</reference>
<accession>A0A3R5SPK1</accession>
<organism evidence="4 5">
    <name type="scientific">Mytilus galloprovincialis</name>
    <name type="common">Mediterranean mussel</name>
    <dbReference type="NCBI Taxonomy" id="29158"/>
    <lineage>
        <taxon>Eukaryota</taxon>
        <taxon>Metazoa</taxon>
        <taxon>Spiralia</taxon>
        <taxon>Lophotrochozoa</taxon>
        <taxon>Mollusca</taxon>
        <taxon>Bivalvia</taxon>
        <taxon>Autobranchia</taxon>
        <taxon>Pteriomorphia</taxon>
        <taxon>Mytilida</taxon>
        <taxon>Mytiloidea</taxon>
        <taxon>Mytilidae</taxon>
        <taxon>Mytilinae</taxon>
        <taxon>Mytilus</taxon>
    </lineage>
</organism>
<dbReference type="Pfam" id="PF04825">
    <property type="entry name" value="Rad21_Rec8_N"/>
    <property type="match status" value="1"/>
</dbReference>
<comment type="subcellular location">
    <subcellularLocation>
        <location evidence="1">Nucleus</location>
    </subcellularLocation>
</comment>
<dbReference type="InterPro" id="IPR006910">
    <property type="entry name" value="Rad21_Rec8_N"/>
</dbReference>
<dbReference type="GO" id="GO:0006302">
    <property type="term" value="P:double-strand break repair"/>
    <property type="evidence" value="ECO:0007669"/>
    <property type="project" value="TreeGrafter"/>
</dbReference>
<dbReference type="InterPro" id="IPR039781">
    <property type="entry name" value="Rad21/Rec8-like"/>
</dbReference>
<dbReference type="GO" id="GO:0003682">
    <property type="term" value="F:chromatin binding"/>
    <property type="evidence" value="ECO:0007669"/>
    <property type="project" value="TreeGrafter"/>
</dbReference>
<keyword evidence="5" id="KW-1185">Reference proteome</keyword>
<evidence type="ECO:0000313" key="4">
    <source>
        <dbReference type="EMBL" id="OPL20883.1"/>
    </source>
</evidence>
<evidence type="ECO:0000256" key="2">
    <source>
        <dbReference type="ARBA" id="ARBA00023242"/>
    </source>
</evidence>
<dbReference type="AlphaFoldDB" id="A0A3R5SPK1"/>
<feature type="domain" description="Rad21/Rec8-like protein N-terminal" evidence="3">
    <location>
        <begin position="27"/>
        <end position="81"/>
    </location>
</feature>
<evidence type="ECO:0000313" key="5">
    <source>
        <dbReference type="Proteomes" id="UP000266721"/>
    </source>
</evidence>
<feature type="non-terminal residue" evidence="4">
    <location>
        <position position="184"/>
    </location>
</feature>
<dbReference type="GO" id="GO:0005634">
    <property type="term" value="C:nucleus"/>
    <property type="evidence" value="ECO:0007669"/>
    <property type="project" value="UniProtKB-SubCell"/>
</dbReference>
<dbReference type="EMBL" id="KV598518">
    <property type="protein sequence ID" value="OPL20883.1"/>
    <property type="molecule type" value="Genomic_DNA"/>
</dbReference>
<dbReference type="Proteomes" id="UP000266721">
    <property type="component" value="Unassembled WGS sequence"/>
</dbReference>
<keyword evidence="2" id="KW-0539">Nucleus</keyword>
<dbReference type="GO" id="GO:0030893">
    <property type="term" value="C:meiotic cohesin complex"/>
    <property type="evidence" value="ECO:0007669"/>
    <property type="project" value="TreeGrafter"/>
</dbReference>
<evidence type="ECO:0000259" key="3">
    <source>
        <dbReference type="Pfam" id="PF04825"/>
    </source>
</evidence>